<dbReference type="AlphaFoldDB" id="A0A8T5UXD0"/>
<name>A0A8T5UXD0_9BRAD</name>
<dbReference type="EMBL" id="CP096255">
    <property type="protein sequence ID" value="UPT87269.1"/>
    <property type="molecule type" value="Genomic_DNA"/>
</dbReference>
<protein>
    <submittedName>
        <fullName evidence="1">Uncharacterized protein</fullName>
    </submittedName>
</protein>
<reference evidence="1" key="2">
    <citation type="submission" date="2022-04" db="EMBL/GenBank/DDBJ databases">
        <authorList>
            <person name="Bromfield E.S.P."/>
            <person name="Cloutier S."/>
        </authorList>
    </citation>
    <scope>NUCLEOTIDE SEQUENCE</scope>
    <source>
        <strain evidence="1">1S5</strain>
    </source>
</reference>
<dbReference type="RefSeq" id="WP_166071897.1">
    <property type="nucleotide sequence ID" value="NZ_CP096255.1"/>
</dbReference>
<gene>
    <name evidence="1" type="ORF">HAP41_0000045285</name>
</gene>
<accession>A0A8T5UXD0</accession>
<evidence type="ECO:0000313" key="1">
    <source>
        <dbReference type="EMBL" id="UPT87269.1"/>
    </source>
</evidence>
<proteinExistence type="predicted"/>
<sequence>MAALPNLKPGLDLYCASDEAIFVGVILFSVSLIPLLALFLALPVSDEPFSWLDWYTNLMSLRDPHYWAAFLTTRWPHAAMAFAISVTAAYLGCLDARDEAPLAEPFATPDKSQARIYYDHDARRRLGAQFRAEAGRSARKGIWLAPHLNLPFELESRYALVLGASGHGKSNLVRAYSSRNFR</sequence>
<dbReference type="Proteomes" id="UP000551709">
    <property type="component" value="Chromosome"/>
</dbReference>
<organism evidence="1 2">
    <name type="scientific">Bradyrhizobium barranii subsp. apii</name>
    <dbReference type="NCBI Taxonomy" id="2819348"/>
    <lineage>
        <taxon>Bacteria</taxon>
        <taxon>Pseudomonadati</taxon>
        <taxon>Pseudomonadota</taxon>
        <taxon>Alphaproteobacteria</taxon>
        <taxon>Hyphomicrobiales</taxon>
        <taxon>Nitrobacteraceae</taxon>
        <taxon>Bradyrhizobium</taxon>
        <taxon>Bradyrhizobium barranii</taxon>
    </lineage>
</organism>
<evidence type="ECO:0000313" key="2">
    <source>
        <dbReference type="Proteomes" id="UP000551709"/>
    </source>
</evidence>
<reference evidence="1" key="1">
    <citation type="journal article" date="2017" name="Syst. Appl. Microbiol.">
        <title>Soybeans inoculated with root zone soils of Canadian native legumes harbour diverse and novel Bradyrhizobium spp. that possess agricultural potential.</title>
        <authorList>
            <person name="Bromfield E.S.P."/>
            <person name="Cloutier S."/>
            <person name="Tambong J.T."/>
            <person name="Tran Thi T.V."/>
        </authorList>
    </citation>
    <scope>NUCLEOTIDE SEQUENCE</scope>
    <source>
        <strain evidence="1">1S5</strain>
    </source>
</reference>